<evidence type="ECO:0000313" key="1">
    <source>
        <dbReference type="EMBL" id="MCZ8537059.1"/>
    </source>
</evidence>
<sequence>MGILSGNPKNEPLHEGEVFGVWSYIATNNGLISLYQAFINHVGDRDLGSMLEDAVKAMKEENQEASELLKANGIAIPPALPDRPIATADEIPVGARITDPEISAILSVNAAQGLVGCSMIIGQAIREDIGMMFGKFHSNKVQFGAKLLRMNKEKAWLIPPPLNVSPVAAH</sequence>
<dbReference type="Proteomes" id="UP001152173">
    <property type="component" value="Unassembled WGS sequence"/>
</dbReference>
<organism evidence="1 2">
    <name type="scientific">Paenisporosarcina quisquiliarum</name>
    <dbReference type="NCBI Taxonomy" id="365346"/>
    <lineage>
        <taxon>Bacteria</taxon>
        <taxon>Bacillati</taxon>
        <taxon>Bacillota</taxon>
        <taxon>Bacilli</taxon>
        <taxon>Bacillales</taxon>
        <taxon>Caryophanaceae</taxon>
        <taxon>Paenisporosarcina</taxon>
    </lineage>
</organism>
<dbReference type="InterPro" id="IPR021617">
    <property type="entry name" value="DUF3231"/>
</dbReference>
<name>A0A9X3RDG4_9BACL</name>
<reference evidence="1" key="1">
    <citation type="submission" date="2022-05" db="EMBL/GenBank/DDBJ databases">
        <authorList>
            <person name="Colautti A."/>
            <person name="Iacumin L."/>
        </authorList>
    </citation>
    <scope>NUCLEOTIDE SEQUENCE</scope>
    <source>
        <strain evidence="1">SK 55</strain>
    </source>
</reference>
<protein>
    <submittedName>
        <fullName evidence="1">DUF3231 family protein</fullName>
    </submittedName>
</protein>
<keyword evidence="2" id="KW-1185">Reference proteome</keyword>
<accession>A0A9X3RDG4</accession>
<comment type="caution">
    <text evidence="1">The sequence shown here is derived from an EMBL/GenBank/DDBJ whole genome shotgun (WGS) entry which is preliminary data.</text>
</comment>
<dbReference type="AlphaFoldDB" id="A0A9X3RDG4"/>
<dbReference type="Pfam" id="PF11553">
    <property type="entry name" value="DUF3231"/>
    <property type="match status" value="1"/>
</dbReference>
<gene>
    <name evidence="1" type="ORF">M9R32_07705</name>
</gene>
<dbReference type="InterPro" id="IPR012347">
    <property type="entry name" value="Ferritin-like"/>
</dbReference>
<dbReference type="RefSeq" id="WP_269926154.1">
    <property type="nucleotide sequence ID" value="NZ_JAMKBJ010000005.1"/>
</dbReference>
<dbReference type="EMBL" id="JAMKBJ010000005">
    <property type="protein sequence ID" value="MCZ8537059.1"/>
    <property type="molecule type" value="Genomic_DNA"/>
</dbReference>
<dbReference type="Gene3D" id="1.20.1260.10">
    <property type="match status" value="1"/>
</dbReference>
<proteinExistence type="predicted"/>
<evidence type="ECO:0000313" key="2">
    <source>
        <dbReference type="Proteomes" id="UP001152173"/>
    </source>
</evidence>